<accession>A0A6A5X058</accession>
<feature type="compositionally biased region" description="Low complexity" evidence="1">
    <location>
        <begin position="552"/>
        <end position="566"/>
    </location>
</feature>
<dbReference type="AlphaFoldDB" id="A0A6A5X058"/>
<proteinExistence type="predicted"/>
<feature type="region of interest" description="Disordered" evidence="1">
    <location>
        <begin position="330"/>
        <end position="349"/>
    </location>
</feature>
<keyword evidence="3" id="KW-1185">Reference proteome</keyword>
<evidence type="ECO:0000313" key="2">
    <source>
        <dbReference type="EMBL" id="KAF2007237.1"/>
    </source>
</evidence>
<feature type="region of interest" description="Disordered" evidence="1">
    <location>
        <begin position="105"/>
        <end position="171"/>
    </location>
</feature>
<name>A0A6A5X058_9PLEO</name>
<feature type="compositionally biased region" description="Basic and acidic residues" evidence="1">
    <location>
        <begin position="330"/>
        <end position="342"/>
    </location>
</feature>
<organism evidence="2 3">
    <name type="scientific">Amniculicola lignicola CBS 123094</name>
    <dbReference type="NCBI Taxonomy" id="1392246"/>
    <lineage>
        <taxon>Eukaryota</taxon>
        <taxon>Fungi</taxon>
        <taxon>Dikarya</taxon>
        <taxon>Ascomycota</taxon>
        <taxon>Pezizomycotina</taxon>
        <taxon>Dothideomycetes</taxon>
        <taxon>Pleosporomycetidae</taxon>
        <taxon>Pleosporales</taxon>
        <taxon>Amniculicolaceae</taxon>
        <taxon>Amniculicola</taxon>
    </lineage>
</organism>
<dbReference type="OrthoDB" id="5373017at2759"/>
<sequence length="612" mass="65991">MAANAPYYQLRGGQFTSGANAHAHHVQHQQHFAPEAAGDYELGGPPAVQHAHVSSMYDDPQQHVQTQSLEGGIHGMGMSMSLGEDGHDNLVELLEAAATAAEQAVGGMGRAKRKRRDCDEVEGDVPSMHKRARTHIPTDPQLHGTDSTSRGVSEDSPGRPSSRDAGLGDGRAAGVHSAAALFRRSSHQTARKYTRPPMSKLFMSLQLTPENFLQLQSRAKSYMLDTTHPERQSCVGNRGKGDTDMVKLRLFNCVRDFLDAGVGAQFFGEDVEKPAETETLEAARALGQEQTPPTDDKLVWPRDGNKIISLVTPLLRRMVTNERQRMYAIETRKGGSKRKEGSADAPGTIHETIETSINDNGRSASHEVQHIHSTIDTRISPAFPQNQASHPASPVSAPAHTAQFSYAPYPGTALDSFHPSPESMDGQRSKELPLPIQRQYNLHAIHIYLSKNGIKLSPSKHFMGVMSDYAWAELLSEIRPLVQLAMVTYPALRTCRASSTAGGVRESKSASASVSAGASMAPEALRGLAVAATEIQANNNTPVAAEEEETTTNDASSSPAKPPSSELPAFQIRVLTSTGLVLVENEEGWNSAKLDVGFSVWAGGVVTLVVEL</sequence>
<protein>
    <submittedName>
        <fullName evidence="2">Uncharacterized protein</fullName>
    </submittedName>
</protein>
<gene>
    <name evidence="2" type="ORF">P154DRAFT_517011</name>
</gene>
<evidence type="ECO:0000256" key="1">
    <source>
        <dbReference type="SAM" id="MobiDB-lite"/>
    </source>
</evidence>
<feature type="region of interest" description="Disordered" evidence="1">
    <location>
        <begin position="538"/>
        <end position="566"/>
    </location>
</feature>
<dbReference type="EMBL" id="ML977557">
    <property type="protein sequence ID" value="KAF2007237.1"/>
    <property type="molecule type" value="Genomic_DNA"/>
</dbReference>
<dbReference type="Proteomes" id="UP000799779">
    <property type="component" value="Unassembled WGS sequence"/>
</dbReference>
<reference evidence="2" key="1">
    <citation type="journal article" date="2020" name="Stud. Mycol.">
        <title>101 Dothideomycetes genomes: a test case for predicting lifestyles and emergence of pathogens.</title>
        <authorList>
            <person name="Haridas S."/>
            <person name="Albert R."/>
            <person name="Binder M."/>
            <person name="Bloem J."/>
            <person name="Labutti K."/>
            <person name="Salamov A."/>
            <person name="Andreopoulos B."/>
            <person name="Baker S."/>
            <person name="Barry K."/>
            <person name="Bills G."/>
            <person name="Bluhm B."/>
            <person name="Cannon C."/>
            <person name="Castanera R."/>
            <person name="Culley D."/>
            <person name="Daum C."/>
            <person name="Ezra D."/>
            <person name="Gonzalez J."/>
            <person name="Henrissat B."/>
            <person name="Kuo A."/>
            <person name="Liang C."/>
            <person name="Lipzen A."/>
            <person name="Lutzoni F."/>
            <person name="Magnuson J."/>
            <person name="Mondo S."/>
            <person name="Nolan M."/>
            <person name="Ohm R."/>
            <person name="Pangilinan J."/>
            <person name="Park H.-J."/>
            <person name="Ramirez L."/>
            <person name="Alfaro M."/>
            <person name="Sun H."/>
            <person name="Tritt A."/>
            <person name="Yoshinaga Y."/>
            <person name="Zwiers L.-H."/>
            <person name="Turgeon B."/>
            <person name="Goodwin S."/>
            <person name="Spatafora J."/>
            <person name="Crous P."/>
            <person name="Grigoriev I."/>
        </authorList>
    </citation>
    <scope>NUCLEOTIDE SEQUENCE</scope>
    <source>
        <strain evidence="2">CBS 123094</strain>
    </source>
</reference>
<evidence type="ECO:0000313" key="3">
    <source>
        <dbReference type="Proteomes" id="UP000799779"/>
    </source>
</evidence>